<name>A0AAV1GMF6_XYRNO</name>
<evidence type="ECO:0000313" key="1">
    <source>
        <dbReference type="EMBL" id="CAJ1074840.1"/>
    </source>
</evidence>
<gene>
    <name evidence="1" type="ORF">XNOV1_A037899</name>
</gene>
<dbReference type="Proteomes" id="UP001178508">
    <property type="component" value="Chromosome 15"/>
</dbReference>
<protein>
    <submittedName>
        <fullName evidence="1">Uncharacterized protein</fullName>
    </submittedName>
</protein>
<organism evidence="1 2">
    <name type="scientific">Xyrichtys novacula</name>
    <name type="common">Pearly razorfish</name>
    <name type="synonym">Hemipteronotus novacula</name>
    <dbReference type="NCBI Taxonomy" id="13765"/>
    <lineage>
        <taxon>Eukaryota</taxon>
        <taxon>Metazoa</taxon>
        <taxon>Chordata</taxon>
        <taxon>Craniata</taxon>
        <taxon>Vertebrata</taxon>
        <taxon>Euteleostomi</taxon>
        <taxon>Actinopterygii</taxon>
        <taxon>Neopterygii</taxon>
        <taxon>Teleostei</taxon>
        <taxon>Neoteleostei</taxon>
        <taxon>Acanthomorphata</taxon>
        <taxon>Eupercaria</taxon>
        <taxon>Labriformes</taxon>
        <taxon>Labridae</taxon>
        <taxon>Xyrichtys</taxon>
    </lineage>
</organism>
<evidence type="ECO:0000313" key="2">
    <source>
        <dbReference type="Proteomes" id="UP001178508"/>
    </source>
</evidence>
<keyword evidence="2" id="KW-1185">Reference proteome</keyword>
<reference evidence="1" key="1">
    <citation type="submission" date="2023-08" db="EMBL/GenBank/DDBJ databases">
        <authorList>
            <person name="Alioto T."/>
            <person name="Alioto T."/>
            <person name="Gomez Garrido J."/>
        </authorList>
    </citation>
    <scope>NUCLEOTIDE SEQUENCE</scope>
</reference>
<proteinExistence type="predicted"/>
<accession>A0AAV1GMF6</accession>
<sequence length="69" mass="7896">MRHPGITSKTGKTRIFVDQLRDLPAAMDAVVLHMERNVIKAFRTDSELNRSPHVRSRTCKLRVEPGVQK</sequence>
<dbReference type="EMBL" id="OY660878">
    <property type="protein sequence ID" value="CAJ1074840.1"/>
    <property type="molecule type" value="Genomic_DNA"/>
</dbReference>
<dbReference type="AlphaFoldDB" id="A0AAV1GMF6"/>